<dbReference type="InterPro" id="IPR011009">
    <property type="entry name" value="Kinase-like_dom_sf"/>
</dbReference>
<dbReference type="CDD" id="cd05121">
    <property type="entry name" value="ABC1_ADCK3-like"/>
    <property type="match status" value="1"/>
</dbReference>
<name>A0A0G4H656_VITBC</name>
<evidence type="ECO:0000313" key="3">
    <source>
        <dbReference type="EMBL" id="CEM39186.1"/>
    </source>
</evidence>
<dbReference type="AlphaFoldDB" id="A0A0G4H656"/>
<proteinExistence type="inferred from homology"/>
<dbReference type="InterPro" id="IPR004147">
    <property type="entry name" value="ABC1_dom"/>
</dbReference>
<sequence length="737" mass="80632">MSTAVATPSVLEDKTLRELDDRLASSSGGQGMSTSELAVMNQVRRSLLDVLLSKDDPALRGIEEASSEEGLPLTYDVDIINSYWDRRPSKVRTRLLEVLNESLPFLTALFLDWRTGKIFLPEVQAARAKEFRELLTRLGPTFVKFGQALSIRPDVVNQVIMDQLQLLCDAVPPFPTAVALDTIQEELGQPASRIFEGLTLQSETVAAASLGQVYKCRLRSSKQDVAVKVQRPDMLRTISLDLYVLRKFAYIAQDFQEKFTAQRTDYAALLNAWAGGTYKELDYNNEAMNQRTIRGLLANVTDVVVPEVYDKYTSRKVLTTEWIVGEKLETSDAETVKSLTKMGLEAYLVMLLEHGKMHADPHPGNLMKTPDGRLAILDFGLVAEIDRRERDLLVATLIHLANKNYPAVVEDSVQLDFLPQDVDRSFIVPITARILNEALQGGGAKKVNFQSLARDLAGVSFQIPVRIPPYFALIIRALGVLEGLALAGDPDFQLVAESYPWVSRRVLTAGDDSPILKDALSEILYKDGEFSARRFNSLMNSAQGYVAHHTDAFVDFDAIPEEQAPVDGALTFFFGPQGEGLRRLMKDEIAKIADLSGNLVAGRAAQAVLSQVDLLPPFLRPPRLFRAPLESLAYVSQLDEGEQDYINSILAVASLAANPGAAAGAASADTSGIAEGSLSPSLLGLGGGVSPDELRRLGPSALPLLAKPEVRDFAVSVADAVARRMASRVLRRVAQAI</sequence>
<organism evidence="3 4">
    <name type="scientific">Vitrella brassicaformis (strain CCMP3155)</name>
    <dbReference type="NCBI Taxonomy" id="1169540"/>
    <lineage>
        <taxon>Eukaryota</taxon>
        <taxon>Sar</taxon>
        <taxon>Alveolata</taxon>
        <taxon>Colpodellida</taxon>
        <taxon>Vitrellaceae</taxon>
        <taxon>Vitrella</taxon>
    </lineage>
</organism>
<dbReference type="Proteomes" id="UP000041254">
    <property type="component" value="Unassembled WGS sequence"/>
</dbReference>
<accession>A0A0G4H656</accession>
<dbReference type="SUPFAM" id="SSF56112">
    <property type="entry name" value="Protein kinase-like (PK-like)"/>
    <property type="match status" value="1"/>
</dbReference>
<dbReference type="STRING" id="1169540.A0A0G4H656"/>
<dbReference type="Pfam" id="PF03109">
    <property type="entry name" value="ABC1"/>
    <property type="match status" value="1"/>
</dbReference>
<dbReference type="PANTHER" id="PTHR10566:SF113">
    <property type="entry name" value="PROTEIN ACTIVITY OF BC1 COMPLEX KINASE 7, CHLOROPLASTIC"/>
    <property type="match status" value="1"/>
</dbReference>
<protein>
    <recommendedName>
        <fullName evidence="2">ABC1 atypical kinase-like domain-containing protein</fullName>
    </recommendedName>
</protein>
<evidence type="ECO:0000256" key="1">
    <source>
        <dbReference type="ARBA" id="ARBA00009670"/>
    </source>
</evidence>
<evidence type="ECO:0000313" key="4">
    <source>
        <dbReference type="Proteomes" id="UP000041254"/>
    </source>
</evidence>
<dbReference type="PANTHER" id="PTHR10566">
    <property type="entry name" value="CHAPERONE-ACTIVITY OF BC1 COMPLEX CABC1 -RELATED"/>
    <property type="match status" value="1"/>
</dbReference>
<dbReference type="Gene3D" id="1.10.510.10">
    <property type="entry name" value="Transferase(Phosphotransferase) domain 1"/>
    <property type="match status" value="1"/>
</dbReference>
<feature type="domain" description="ABC1 atypical kinase-like" evidence="2">
    <location>
        <begin position="167"/>
        <end position="411"/>
    </location>
</feature>
<dbReference type="OMA" id="ISAYWGR"/>
<dbReference type="InterPro" id="IPR050154">
    <property type="entry name" value="UbiB_kinase"/>
</dbReference>
<dbReference type="EMBL" id="CDMY01001028">
    <property type="protein sequence ID" value="CEM39186.1"/>
    <property type="molecule type" value="Genomic_DNA"/>
</dbReference>
<dbReference type="VEuPathDB" id="CryptoDB:Vbra_6618"/>
<comment type="similarity">
    <text evidence="1">Belongs to the protein kinase superfamily. ADCK protein kinase family.</text>
</comment>
<gene>
    <name evidence="3" type="ORF">Vbra_6618</name>
</gene>
<reference evidence="3 4" key="1">
    <citation type="submission" date="2014-11" db="EMBL/GenBank/DDBJ databases">
        <authorList>
            <person name="Zhu J."/>
            <person name="Qi W."/>
            <person name="Song R."/>
        </authorList>
    </citation>
    <scope>NUCLEOTIDE SEQUENCE [LARGE SCALE GENOMIC DNA]</scope>
</reference>
<keyword evidence="4" id="KW-1185">Reference proteome</keyword>
<evidence type="ECO:0000259" key="2">
    <source>
        <dbReference type="Pfam" id="PF03109"/>
    </source>
</evidence>
<dbReference type="InParanoid" id="A0A0G4H656"/>
<dbReference type="PhylomeDB" id="A0A0G4H656"/>
<dbReference type="OrthoDB" id="952146at2759"/>